<gene>
    <name evidence="3" type="ORF">CLV72_10995</name>
</gene>
<evidence type="ECO:0000256" key="1">
    <source>
        <dbReference type="SAM" id="Phobius"/>
    </source>
</evidence>
<dbReference type="InterPro" id="IPR002035">
    <property type="entry name" value="VWF_A"/>
</dbReference>
<dbReference type="PROSITE" id="PS50234">
    <property type="entry name" value="VWFA"/>
    <property type="match status" value="1"/>
</dbReference>
<name>A0A2T0PVF5_9ACTN</name>
<comment type="caution">
    <text evidence="3">The sequence shown here is derived from an EMBL/GenBank/DDBJ whole genome shotgun (WGS) entry which is preliminary data.</text>
</comment>
<proteinExistence type="predicted"/>
<feature type="transmembrane region" description="Helical" evidence="1">
    <location>
        <begin position="16"/>
        <end position="38"/>
    </location>
</feature>
<evidence type="ECO:0000259" key="2">
    <source>
        <dbReference type="PROSITE" id="PS50234"/>
    </source>
</evidence>
<keyword evidence="1" id="KW-0812">Transmembrane</keyword>
<dbReference type="AlphaFoldDB" id="A0A2T0PVF5"/>
<organism evidence="3 4">
    <name type="scientific">Allonocardiopsis opalescens</name>
    <dbReference type="NCBI Taxonomy" id="1144618"/>
    <lineage>
        <taxon>Bacteria</taxon>
        <taxon>Bacillati</taxon>
        <taxon>Actinomycetota</taxon>
        <taxon>Actinomycetes</taxon>
        <taxon>Streptosporangiales</taxon>
        <taxon>Allonocardiopsis</taxon>
    </lineage>
</organism>
<dbReference type="InterPro" id="IPR036465">
    <property type="entry name" value="vWFA_dom_sf"/>
</dbReference>
<feature type="domain" description="VWFA" evidence="2">
    <location>
        <begin position="366"/>
        <end position="566"/>
    </location>
</feature>
<dbReference type="Proteomes" id="UP000237846">
    <property type="component" value="Unassembled WGS sequence"/>
</dbReference>
<dbReference type="RefSeq" id="WP_106251593.1">
    <property type="nucleotide sequence ID" value="NZ_PVZC01000009.1"/>
</dbReference>
<dbReference type="Pfam" id="PF13531">
    <property type="entry name" value="SBP_bac_11"/>
    <property type="match status" value="1"/>
</dbReference>
<dbReference type="Pfam" id="PF00092">
    <property type="entry name" value="VWA"/>
    <property type="match status" value="1"/>
</dbReference>
<dbReference type="Gene3D" id="3.40.50.410">
    <property type="entry name" value="von Willebrand factor, type A domain"/>
    <property type="match status" value="1"/>
</dbReference>
<keyword evidence="1" id="KW-1133">Transmembrane helix</keyword>
<evidence type="ECO:0000313" key="4">
    <source>
        <dbReference type="Proteomes" id="UP000237846"/>
    </source>
</evidence>
<protein>
    <submittedName>
        <fullName evidence="3">von Willebrand factor type A domain-containing protein</fullName>
    </submittedName>
</protein>
<sequence length="577" mass="61313">MATGRHRIDPRTRRRVAITVATATAVAVLLVAGGAALLSRWPFGCGETRYLRVAATVSMAPVLQEAAREFNDDPPTYGGVCVYAQVNEAQSATVLNGLAGAAGTDPAVPDVWIPESSGWVELARTSERGAEVLSTSPVPLATSPIVVAAPASADGLPDPERADWEMVLPDALEPDRDLRLVDPNRGVSGMAAVHAARDLLGDDDAADVALTEFVRDAQPRAAVTSDIDLRSVYGAEPDPSGPLTVVPEQSVWQYNAGAYPAGRTPGGALAAHYPDGLFQLDFPYVRASTDPVKVRATDDFYALLRTERYTQALLAAGFRTPEGEPGAALRSAGGLAEDLPFPATGLPGSDLVDALFDWNQLAMPTRALILADVSEQTGEPLSDSDSRSRLEIAVDAARLGLRLFPDDTDMGLWLFADGVDADDGHSEVVELGPLRDDDPGTERDDRRERLLDAADGIAVEGGGSRLYDTLLDGYEEATENFHAGRVNSLIVLTAGRDGGSSDITGDELVEELSERFDPQRPVTLFIIAFGDQGERSDLERIADATSGTVYVTDDASEIGDIFVNAISRRLCVPDCSN</sequence>
<dbReference type="SUPFAM" id="SSF53300">
    <property type="entry name" value="vWA-like"/>
    <property type="match status" value="1"/>
</dbReference>
<dbReference type="OrthoDB" id="5621159at2"/>
<reference evidence="3 4" key="1">
    <citation type="submission" date="2018-03" db="EMBL/GenBank/DDBJ databases">
        <title>Genomic Encyclopedia of Archaeal and Bacterial Type Strains, Phase II (KMG-II): from individual species to whole genera.</title>
        <authorList>
            <person name="Goeker M."/>
        </authorList>
    </citation>
    <scope>NUCLEOTIDE SEQUENCE [LARGE SCALE GENOMIC DNA]</scope>
    <source>
        <strain evidence="3 4">DSM 45601</strain>
    </source>
</reference>
<dbReference type="EMBL" id="PVZC01000009">
    <property type="protein sequence ID" value="PRX95487.1"/>
    <property type="molecule type" value="Genomic_DNA"/>
</dbReference>
<accession>A0A2T0PVF5</accession>
<evidence type="ECO:0000313" key="3">
    <source>
        <dbReference type="EMBL" id="PRX95487.1"/>
    </source>
</evidence>
<keyword evidence="1" id="KW-0472">Membrane</keyword>
<keyword evidence="4" id="KW-1185">Reference proteome</keyword>
<dbReference type="SMART" id="SM00327">
    <property type="entry name" value="VWA"/>
    <property type="match status" value="1"/>
</dbReference>